<reference evidence="2" key="1">
    <citation type="submission" date="2022-10" db="EMBL/GenBank/DDBJ databases">
        <title>Whole-Genome Sequencing of Brachybacterium huguangmaarense BRM-3, Isolated from Betula schmidtii.</title>
        <authorList>
            <person name="Haam D."/>
        </authorList>
    </citation>
    <scope>NUCLEOTIDE SEQUENCE</scope>
    <source>
        <strain evidence="2">BRM-3</strain>
        <plasmid evidence="2">unnamed</plasmid>
    </source>
</reference>
<sequence length="433" mass="45056">MSERRRGGAAAAGLLVKGAGSVLSWKVLLAAGLAAVVLIAGTLGVGGIAMFGTVTTAASNLANCTPGGAAARVSGVPEGGFAGYSHEAMERAAIGLKTAADLGVGHQGQLILLIMWMQESTLGDNPDTHGPDSNGDAGLAQQRIIPGWYGTEADVNDPAKSATMFILGHDITYAGPESAGPPGYHLPGLVDIKGWESMEAGAAAQAVQVSDYPGYYTKHIANAEKIIAHLAGASVSPASDEGGEAAAVDCTGGGTGDVQGATTMDQLPHYPMPDGCTDQTPLFSEYGRDTLNGHVPDTALCSYPGATDSDGRGQARAVAAYVAMNVEFKKQFGHDLLITSTYRTYDKQVSTKASKGYLAATPGWSNHGFGLAIDIGGTSAEKAWIQQNGPTFGWWHPLWARPDGRKPENWHYEYGTWLVAPEYEGMDPGLIAY</sequence>
<dbReference type="RefSeq" id="WP_263595513.1">
    <property type="nucleotide sequence ID" value="NZ_CP107021.1"/>
</dbReference>
<proteinExistence type="predicted"/>
<gene>
    <name evidence="2" type="ORF">BRM3_14960</name>
</gene>
<keyword evidence="1" id="KW-0472">Membrane</keyword>
<dbReference type="Gene3D" id="3.30.1380.10">
    <property type="match status" value="1"/>
</dbReference>
<keyword evidence="1" id="KW-1133">Transmembrane helix</keyword>
<protein>
    <submittedName>
        <fullName evidence="2">M15 family metallopeptidase</fullName>
    </submittedName>
</protein>
<evidence type="ECO:0000256" key="1">
    <source>
        <dbReference type="SAM" id="Phobius"/>
    </source>
</evidence>
<keyword evidence="1" id="KW-0812">Transmembrane</keyword>
<dbReference type="SUPFAM" id="SSF55166">
    <property type="entry name" value="Hedgehog/DD-peptidase"/>
    <property type="match status" value="1"/>
</dbReference>
<feature type="transmembrane region" description="Helical" evidence="1">
    <location>
        <begin position="28"/>
        <end position="51"/>
    </location>
</feature>
<organism evidence="2 3">
    <name type="scientific">Brachybacterium huguangmaarense</name>
    <dbReference type="NCBI Taxonomy" id="1652028"/>
    <lineage>
        <taxon>Bacteria</taxon>
        <taxon>Bacillati</taxon>
        <taxon>Actinomycetota</taxon>
        <taxon>Actinomycetes</taxon>
        <taxon>Micrococcales</taxon>
        <taxon>Dermabacteraceae</taxon>
        <taxon>Brachybacterium</taxon>
    </lineage>
</organism>
<dbReference type="InterPro" id="IPR009045">
    <property type="entry name" value="Zn_M74/Hedgehog-like"/>
</dbReference>
<keyword evidence="2" id="KW-0614">Plasmid</keyword>
<geneLocation type="plasmid" evidence="2 3">
    <name>unnamed</name>
</geneLocation>
<evidence type="ECO:0000313" key="2">
    <source>
        <dbReference type="EMBL" id="UYG18324.1"/>
    </source>
</evidence>
<dbReference type="CDD" id="cd14814">
    <property type="entry name" value="Peptidase_M15"/>
    <property type="match status" value="1"/>
</dbReference>
<dbReference type="EMBL" id="CP107021">
    <property type="protein sequence ID" value="UYG18324.1"/>
    <property type="molecule type" value="Genomic_DNA"/>
</dbReference>
<evidence type="ECO:0000313" key="3">
    <source>
        <dbReference type="Proteomes" id="UP001164305"/>
    </source>
</evidence>
<dbReference type="Proteomes" id="UP001164305">
    <property type="component" value="Plasmid unnamed"/>
</dbReference>
<name>A0ABY6G5T4_9MICO</name>
<accession>A0ABY6G5T4</accession>
<keyword evidence="3" id="KW-1185">Reference proteome</keyword>